<reference evidence="1" key="1">
    <citation type="submission" date="2019-08" db="EMBL/GenBank/DDBJ databases">
        <authorList>
            <person name="Kucharzyk K."/>
            <person name="Murdoch R.W."/>
            <person name="Higgins S."/>
            <person name="Loffler F."/>
        </authorList>
    </citation>
    <scope>NUCLEOTIDE SEQUENCE</scope>
</reference>
<sequence length="52" mass="6251">MDFQIQWEADLLDNLKYMDIKNDKEKLVNYINENFKTATGKEIAYRELINPL</sequence>
<comment type="caution">
    <text evidence="1">The sequence shown here is derived from an EMBL/GenBank/DDBJ whole genome shotgun (WGS) entry which is preliminary data.</text>
</comment>
<protein>
    <submittedName>
        <fullName evidence="1">Uncharacterized protein</fullName>
    </submittedName>
</protein>
<proteinExistence type="predicted"/>
<accession>A0A645ISL2</accession>
<name>A0A645ISL2_9ZZZZ</name>
<evidence type="ECO:0000313" key="1">
    <source>
        <dbReference type="EMBL" id="MPN51374.1"/>
    </source>
</evidence>
<dbReference type="EMBL" id="VSSQ01116419">
    <property type="protein sequence ID" value="MPN51374.1"/>
    <property type="molecule type" value="Genomic_DNA"/>
</dbReference>
<dbReference type="AlphaFoldDB" id="A0A645ISL2"/>
<organism evidence="1">
    <name type="scientific">bioreactor metagenome</name>
    <dbReference type="NCBI Taxonomy" id="1076179"/>
    <lineage>
        <taxon>unclassified sequences</taxon>
        <taxon>metagenomes</taxon>
        <taxon>ecological metagenomes</taxon>
    </lineage>
</organism>
<gene>
    <name evidence="1" type="ORF">SDC9_199018</name>
</gene>